<evidence type="ECO:0000313" key="2">
    <source>
        <dbReference type="Proteomes" id="UP001162992"/>
    </source>
</evidence>
<protein>
    <submittedName>
        <fullName evidence="1">Uncharacterized protein</fullName>
    </submittedName>
</protein>
<dbReference type="EMBL" id="CM055100">
    <property type="protein sequence ID" value="KAJ7543730.1"/>
    <property type="molecule type" value="Genomic_DNA"/>
</dbReference>
<proteinExistence type="predicted"/>
<reference evidence="2" key="1">
    <citation type="journal article" date="2024" name="Proc. Natl. Acad. Sci. U.S.A.">
        <title>Extraordinary preservation of gene collinearity over three hundred million years revealed in homosporous lycophytes.</title>
        <authorList>
            <person name="Li C."/>
            <person name="Wickell D."/>
            <person name="Kuo L.Y."/>
            <person name="Chen X."/>
            <person name="Nie B."/>
            <person name="Liao X."/>
            <person name="Peng D."/>
            <person name="Ji J."/>
            <person name="Jenkins J."/>
            <person name="Williams M."/>
            <person name="Shu S."/>
            <person name="Plott C."/>
            <person name="Barry K."/>
            <person name="Rajasekar S."/>
            <person name="Grimwood J."/>
            <person name="Han X."/>
            <person name="Sun S."/>
            <person name="Hou Z."/>
            <person name="He W."/>
            <person name="Dai G."/>
            <person name="Sun C."/>
            <person name="Schmutz J."/>
            <person name="Leebens-Mack J.H."/>
            <person name="Li F.W."/>
            <person name="Wang L."/>
        </authorList>
    </citation>
    <scope>NUCLEOTIDE SEQUENCE [LARGE SCALE GENOMIC DNA]</scope>
    <source>
        <strain evidence="2">cv. PW_Plant_1</strain>
    </source>
</reference>
<keyword evidence="2" id="KW-1185">Reference proteome</keyword>
<name>A0ACC2CP68_DIPCM</name>
<dbReference type="Proteomes" id="UP001162992">
    <property type="component" value="Chromosome 9"/>
</dbReference>
<sequence length="1235" mass="136512">MSSKMSSPFGATCNNRRSKLAWGHGDQDQEATKNGPKSSLSLEKPRSKQKEGRKKSFLLTLSQKLLLLPFSSSFYLPLYLSIRSERKHTKHKAMERGLLGARPSPSPAATAPLLTPVFAGGGGGGGNVVLDGNKRKRTTTDAQSAYIASMMQGNPKLLLSQSPLFQGYTQQQLPFVSRTIGLPPDVQYEARILLPIPEKEAFGVGIARTKKEAERLAAVDACGQLNEKGLLLDGARSSSTNSRWWDNPKNTLVTSVAFRDICSGGNARALPITLRSSGPDHAKVFVAELAVPLQHRNEVYLAVGSGRNKSEAERACCTAACEKLFEEGLLNKPNGPGSLASGVGPAISNKALHVQQQNQQPAIVGLRDEELLMMEDCLQRLHLELQHSAVTHDSEMIVDEESFAVLYQGAVEATISVSREQAATENAMLRLEARKRMFSAEYGEQRRARLSLPSWTQRQKIIDTIASNRVVVLTGETGCGKTTQVPQYLLEEAEALGFGAEVHIIVTQPRRIAAISVAERVAWERGEPLGKSVGYVIRLEDMPPRRHGSILYCTTGILLRRLQKADGLAGVSHVIVDEVHERELDTDFLLVVVRELLNVHPYLHVVIMSATLDASIFTRYFGGCPHVNIPGMIHPVQVYYLEDLPQLMGQFFPPATRQRKLGCSDEEDIDFELAAAVISWIAQYFAKGAGAILCFLPGWDMIAMLRDRLSKTPASKGMAIMALHSQLSAGEQRGAFTHPPGGMRKVVLATNIAETSVTIDDVVYVVDCGKIKHRQFDPSRNMTTMRVQWTSQASARQRQGRAGRVQAGFCFRLYTRDVHARMLEHQIPEMQRVPLEELCLQIKAIAAPNVSSQVAEAASPGSNMSQLKGTMAVNTGMNDIAMFLSKALQPPKGTSVFAAVKVLRQLGAIDQYENLTPLGRTLAKLAVHPRFGKMLIYGTLLGCLDPLLTIAAAACFKDPFVVPISKRDEADKMRENFAINSAYASDHLVLVSAFEQWKKANLAGQGHSFCERHFLAPMTMKLIAGMRYQFEKTITEARVFDTWVTSDLEARTHVARCILTAGLYPNIAKSELCRESKGMKNATQHAYRWRLGFCVQNGRVFIHPTSVVNEKHLDPNKHYYLIYQEKVQTSQIYLRGCTLLPPLALVLLGWNVSISSDSGAAISGDWMLLEVEGWLKFHIDRRAGLLLLELRQAFDMVLERWVSGRAHSDAERYLVQVIISLLEATCHDMFPSSEQ</sequence>
<comment type="caution">
    <text evidence="1">The sequence shown here is derived from an EMBL/GenBank/DDBJ whole genome shotgun (WGS) entry which is preliminary data.</text>
</comment>
<accession>A0ACC2CP68</accession>
<organism evidence="1 2">
    <name type="scientific">Diphasiastrum complanatum</name>
    <name type="common">Issler's clubmoss</name>
    <name type="synonym">Lycopodium complanatum</name>
    <dbReference type="NCBI Taxonomy" id="34168"/>
    <lineage>
        <taxon>Eukaryota</taxon>
        <taxon>Viridiplantae</taxon>
        <taxon>Streptophyta</taxon>
        <taxon>Embryophyta</taxon>
        <taxon>Tracheophyta</taxon>
        <taxon>Lycopodiopsida</taxon>
        <taxon>Lycopodiales</taxon>
        <taxon>Lycopodiaceae</taxon>
        <taxon>Lycopodioideae</taxon>
        <taxon>Diphasiastrum</taxon>
    </lineage>
</organism>
<evidence type="ECO:0000313" key="1">
    <source>
        <dbReference type="EMBL" id="KAJ7543730.1"/>
    </source>
</evidence>
<gene>
    <name evidence="1" type="ORF">O6H91_09G050600</name>
</gene>